<organism evidence="2 3">
    <name type="scientific">Candidatus Roizmanbacteria bacterium CG10_big_fil_rev_8_21_14_0_10_45_7</name>
    <dbReference type="NCBI Taxonomy" id="1974854"/>
    <lineage>
        <taxon>Bacteria</taxon>
        <taxon>Candidatus Roizmaniibacteriota</taxon>
    </lineage>
</organism>
<feature type="transmembrane region" description="Helical" evidence="1">
    <location>
        <begin position="215"/>
        <end position="237"/>
    </location>
</feature>
<keyword evidence="1" id="KW-0812">Transmembrane</keyword>
<comment type="caution">
    <text evidence="2">The sequence shown here is derived from an EMBL/GenBank/DDBJ whole genome shotgun (WGS) entry which is preliminary data.</text>
</comment>
<proteinExistence type="predicted"/>
<gene>
    <name evidence="2" type="ORF">COU89_02125</name>
</gene>
<feature type="transmembrane region" description="Helical" evidence="1">
    <location>
        <begin position="249"/>
        <end position="272"/>
    </location>
</feature>
<keyword evidence="1" id="KW-1133">Transmembrane helix</keyword>
<accession>A0A2M8KUS1</accession>
<evidence type="ECO:0000256" key="1">
    <source>
        <dbReference type="SAM" id="Phobius"/>
    </source>
</evidence>
<feature type="transmembrane region" description="Helical" evidence="1">
    <location>
        <begin position="119"/>
        <end position="140"/>
    </location>
</feature>
<dbReference type="EMBL" id="PFEE01000047">
    <property type="protein sequence ID" value="PJE63659.1"/>
    <property type="molecule type" value="Genomic_DNA"/>
</dbReference>
<name>A0A2M8KUS1_9BACT</name>
<feature type="transmembrane region" description="Helical" evidence="1">
    <location>
        <begin position="191"/>
        <end position="209"/>
    </location>
</feature>
<feature type="transmembrane region" description="Helical" evidence="1">
    <location>
        <begin position="46"/>
        <end position="64"/>
    </location>
</feature>
<evidence type="ECO:0000313" key="3">
    <source>
        <dbReference type="Proteomes" id="UP000231569"/>
    </source>
</evidence>
<evidence type="ECO:0000313" key="2">
    <source>
        <dbReference type="EMBL" id="PJE63659.1"/>
    </source>
</evidence>
<dbReference type="AlphaFoldDB" id="A0A2M8KUS1"/>
<dbReference type="Proteomes" id="UP000231569">
    <property type="component" value="Unassembled WGS sequence"/>
</dbReference>
<feature type="transmembrane region" description="Helical" evidence="1">
    <location>
        <begin position="84"/>
        <end position="107"/>
    </location>
</feature>
<feature type="transmembrane region" description="Helical" evidence="1">
    <location>
        <begin position="15"/>
        <end position="34"/>
    </location>
</feature>
<keyword evidence="1" id="KW-0472">Membrane</keyword>
<protein>
    <submittedName>
        <fullName evidence="2">Uncharacterized protein</fullName>
    </submittedName>
</protein>
<reference evidence="3" key="1">
    <citation type="submission" date="2017-09" db="EMBL/GenBank/DDBJ databases">
        <title>Depth-based differentiation of microbial function through sediment-hosted aquifers and enrichment of novel symbionts in the deep terrestrial subsurface.</title>
        <authorList>
            <person name="Probst A.J."/>
            <person name="Ladd B."/>
            <person name="Jarett J.K."/>
            <person name="Geller-Mcgrath D.E."/>
            <person name="Sieber C.M.K."/>
            <person name="Emerson J.B."/>
            <person name="Anantharaman K."/>
            <person name="Thomas B.C."/>
            <person name="Malmstrom R."/>
            <person name="Stieglmeier M."/>
            <person name="Klingl A."/>
            <person name="Woyke T."/>
            <person name="Ryan C.M."/>
            <person name="Banfield J.F."/>
        </authorList>
    </citation>
    <scope>NUCLEOTIDE SEQUENCE [LARGE SCALE GENOMIC DNA]</scope>
</reference>
<sequence>MIQDLKKYLNLKTPLFQFFLFLSLFGIFATLDLLIATVNPIERNQYLMNAVVVLMTGCVVYYLIRYGFGVKGANPLNFFISTWIVYLLVHPTNSIWYFITGVIAIGVGKYWFRRSNLPVFNPAALALTITYGVSVVASWFNPSARPLLVSWWGVDMTQNMTNAIPVLNMVAPALFLVVFMRYAGAFKRFRYALIFFVTFLASMFIYTYLHESLNSALSLTYANVFNATAFCAFVMLAEPKTSPIFPWQHVVIGIISGLALFTFYTILGAWLVDPLLTVVLFANIVTLLTKIRHVTTVPLAKNPQK</sequence>
<feature type="transmembrane region" description="Helical" evidence="1">
    <location>
        <begin position="160"/>
        <end position="179"/>
    </location>
</feature>